<dbReference type="PANTHER" id="PTHR31490">
    <property type="entry name" value="GLYCOSYL HYDROLASE"/>
    <property type="match status" value="1"/>
</dbReference>
<evidence type="ECO:0000313" key="9">
    <source>
        <dbReference type="EMBL" id="NPD91791.1"/>
    </source>
</evidence>
<reference evidence="9 10" key="1">
    <citation type="submission" date="2020-05" db="EMBL/GenBank/DDBJ databases">
        <title>Distinct polysaccharide utilization as determinants for interspecies competition between intestinal Prevotella spp.</title>
        <authorList>
            <person name="Galvez E.J.C."/>
            <person name="Iljazovic A."/>
            <person name="Strowig T."/>
        </authorList>
    </citation>
    <scope>NUCLEOTIDE SEQUENCE [LARGE SCALE GENOMIC DNA]</scope>
    <source>
        <strain evidence="9 10">PMUR</strain>
    </source>
</reference>
<protein>
    <recommendedName>
        <fullName evidence="6">Beta-xylanase</fullName>
        <ecNumber evidence="6">3.2.1.8</ecNumber>
    </recommendedName>
</protein>
<evidence type="ECO:0000313" key="10">
    <source>
        <dbReference type="Proteomes" id="UP000714420"/>
    </source>
</evidence>
<evidence type="ECO:0000256" key="6">
    <source>
        <dbReference type="RuleBase" id="RU361174"/>
    </source>
</evidence>
<feature type="domain" description="GH10" evidence="8">
    <location>
        <begin position="20"/>
        <end position="367"/>
    </location>
</feature>
<dbReference type="Pfam" id="PF00331">
    <property type="entry name" value="Glyco_hydro_10"/>
    <property type="match status" value="1"/>
</dbReference>
<feature type="chain" id="PRO_5046207352" description="Beta-xylanase" evidence="7">
    <location>
        <begin position="23"/>
        <end position="370"/>
    </location>
</feature>
<dbReference type="PROSITE" id="PS51257">
    <property type="entry name" value="PROKAR_LIPOPROTEIN"/>
    <property type="match status" value="1"/>
</dbReference>
<dbReference type="PROSITE" id="PS00591">
    <property type="entry name" value="GH10_1"/>
    <property type="match status" value="1"/>
</dbReference>
<dbReference type="Proteomes" id="UP000714420">
    <property type="component" value="Unassembled WGS sequence"/>
</dbReference>
<evidence type="ECO:0000256" key="5">
    <source>
        <dbReference type="PROSITE-ProRule" id="PRU10061"/>
    </source>
</evidence>
<sequence>MNVSRFIFSSLVVVVSSCAAYAQKGMKETVGQYCLIGSSLNQRQSDGHDAAATAIVRTHFNTAVAENCMKSESLQPEEGKFDFSAADRFVEYCEKNDLKPIGHCLVWHSQAPRWFFKGKDGKEVTREELINRIKTHIHTVVSRYKGRIHGWDVVNEAIEDNGSFRKSKFYNIIGEEFIDIAFQEAHEADPNVELYYNDYSMSNKGKRDATCRLVKHLKEKGIRIDGVGMQSHNGLDYPNIDEYEKSLEAFAACGVNVMITELDFNVLPNPRGFGGAAVEQNYDYQKKYNPYTKGLPKDKAKELNDRIFDFFKLYYRHRDKITRINLWGISDANSWLNGWPVRGRTNYPLLFDRDYKAKPVVKDIIKLYKK</sequence>
<dbReference type="InterPro" id="IPR017853">
    <property type="entry name" value="GH"/>
</dbReference>
<keyword evidence="7" id="KW-0732">Signal</keyword>
<dbReference type="PROSITE" id="PS51760">
    <property type="entry name" value="GH10_2"/>
    <property type="match status" value="1"/>
</dbReference>
<keyword evidence="4 6" id="KW-0624">Polysaccharide degradation</keyword>
<name>A0ABX2AKQ3_9BACT</name>
<dbReference type="EC" id="3.2.1.8" evidence="6"/>
<evidence type="ECO:0000259" key="8">
    <source>
        <dbReference type="PROSITE" id="PS51760"/>
    </source>
</evidence>
<dbReference type="PANTHER" id="PTHR31490:SF90">
    <property type="entry name" value="ENDO-1,4-BETA-XYLANASE A"/>
    <property type="match status" value="1"/>
</dbReference>
<keyword evidence="3 6" id="KW-0326">Glycosidase</keyword>
<dbReference type="SMART" id="SM00633">
    <property type="entry name" value="Glyco_10"/>
    <property type="match status" value="1"/>
</dbReference>
<comment type="catalytic activity">
    <reaction evidence="6">
        <text>Endohydrolysis of (1-&gt;4)-beta-D-xylosidic linkages in xylans.</text>
        <dbReference type="EC" id="3.2.1.8"/>
    </reaction>
</comment>
<comment type="caution">
    <text evidence="9">The sequence shown here is derived from an EMBL/GenBank/DDBJ whole genome shotgun (WGS) entry which is preliminary data.</text>
</comment>
<keyword evidence="10" id="KW-1185">Reference proteome</keyword>
<proteinExistence type="inferred from homology"/>
<accession>A0ABX2AKQ3</accession>
<evidence type="ECO:0000256" key="2">
    <source>
        <dbReference type="ARBA" id="ARBA00023277"/>
    </source>
</evidence>
<evidence type="ECO:0000256" key="1">
    <source>
        <dbReference type="ARBA" id="ARBA00022801"/>
    </source>
</evidence>
<dbReference type="InterPro" id="IPR031158">
    <property type="entry name" value="GH10_AS"/>
</dbReference>
<comment type="similarity">
    <text evidence="6">Belongs to the glycosyl hydrolase 10 (cellulase F) family.</text>
</comment>
<dbReference type="RefSeq" id="WP_172275069.1">
    <property type="nucleotide sequence ID" value="NZ_CASGMU010000005.1"/>
</dbReference>
<feature type="active site" description="Nucleophile" evidence="5">
    <location>
        <position position="261"/>
    </location>
</feature>
<dbReference type="PRINTS" id="PR00134">
    <property type="entry name" value="GLHYDRLASE10"/>
</dbReference>
<organism evidence="9 10">
    <name type="scientific">Xylanibacter muris</name>
    <dbReference type="NCBI Taxonomy" id="2736290"/>
    <lineage>
        <taxon>Bacteria</taxon>
        <taxon>Pseudomonadati</taxon>
        <taxon>Bacteroidota</taxon>
        <taxon>Bacteroidia</taxon>
        <taxon>Bacteroidales</taxon>
        <taxon>Prevotellaceae</taxon>
        <taxon>Xylanibacter</taxon>
    </lineage>
</organism>
<evidence type="ECO:0000256" key="7">
    <source>
        <dbReference type="SAM" id="SignalP"/>
    </source>
</evidence>
<dbReference type="EMBL" id="JABKKF010000003">
    <property type="protein sequence ID" value="NPD91791.1"/>
    <property type="molecule type" value="Genomic_DNA"/>
</dbReference>
<keyword evidence="1 6" id="KW-0378">Hydrolase</keyword>
<dbReference type="Gene3D" id="3.20.20.80">
    <property type="entry name" value="Glycosidases"/>
    <property type="match status" value="1"/>
</dbReference>
<evidence type="ECO:0000256" key="3">
    <source>
        <dbReference type="ARBA" id="ARBA00023295"/>
    </source>
</evidence>
<gene>
    <name evidence="9" type="ORF">HPS56_05405</name>
</gene>
<feature type="signal peptide" evidence="7">
    <location>
        <begin position="1"/>
        <end position="22"/>
    </location>
</feature>
<keyword evidence="2 6" id="KW-0119">Carbohydrate metabolism</keyword>
<evidence type="ECO:0000256" key="4">
    <source>
        <dbReference type="ARBA" id="ARBA00023326"/>
    </source>
</evidence>
<dbReference type="InterPro" id="IPR044846">
    <property type="entry name" value="GH10"/>
</dbReference>
<dbReference type="InterPro" id="IPR001000">
    <property type="entry name" value="GH10_dom"/>
</dbReference>
<dbReference type="SUPFAM" id="SSF51445">
    <property type="entry name" value="(Trans)glycosidases"/>
    <property type="match status" value="1"/>
</dbReference>